<keyword evidence="2" id="KW-1185">Reference proteome</keyword>
<name>D6XUL6_BACIE</name>
<dbReference type="SUPFAM" id="SSF52821">
    <property type="entry name" value="Rhodanese/Cell cycle control phosphatase"/>
    <property type="match status" value="1"/>
</dbReference>
<proteinExistence type="predicted"/>
<dbReference type="InterPro" id="IPR036873">
    <property type="entry name" value="Rhodanese-like_dom_sf"/>
</dbReference>
<sequence length="127" mass="14642">MTFVYLVILLIAVIFVYQRYFPPAKVDILNKIPEAVEGRRWILDIREYQDAEKSPIKGAFNVPLAYLNRHYPKEMPQEVVIVANDRVEVNLSCKLLSKKGYHVSGYHLCPVKNKYQGSPEPCVEKSC</sequence>
<evidence type="ECO:0008006" key="3">
    <source>
        <dbReference type="Google" id="ProtNLM"/>
    </source>
</evidence>
<dbReference type="Proteomes" id="UP000000271">
    <property type="component" value="Chromosome"/>
</dbReference>
<dbReference type="EMBL" id="CP001791">
    <property type="protein sequence ID" value="ADH99502.1"/>
    <property type="molecule type" value="Genomic_DNA"/>
</dbReference>
<evidence type="ECO:0000313" key="1">
    <source>
        <dbReference type="EMBL" id="ADH99502.1"/>
    </source>
</evidence>
<dbReference type="Gene3D" id="3.40.250.10">
    <property type="entry name" value="Rhodanese-like domain"/>
    <property type="match status" value="1"/>
</dbReference>
<accession>D6XUL6</accession>
<dbReference type="OrthoDB" id="2967651at2"/>
<organism evidence="1 2">
    <name type="scientific">Bacillus selenitireducens (strain ATCC 700615 / DSM 15326 / MLS10)</name>
    <dbReference type="NCBI Taxonomy" id="439292"/>
    <lineage>
        <taxon>Bacteria</taxon>
        <taxon>Bacillati</taxon>
        <taxon>Bacillota</taxon>
        <taxon>Bacilli</taxon>
        <taxon>Bacillales</taxon>
        <taxon>Bacillaceae</taxon>
        <taxon>Salisediminibacterium</taxon>
    </lineage>
</organism>
<evidence type="ECO:0000313" key="2">
    <source>
        <dbReference type="Proteomes" id="UP000000271"/>
    </source>
</evidence>
<dbReference type="STRING" id="439292.Bsel_1998"/>
<dbReference type="RefSeq" id="WP_013172924.1">
    <property type="nucleotide sequence ID" value="NC_014219.1"/>
</dbReference>
<dbReference type="KEGG" id="bse:Bsel_1998"/>
<gene>
    <name evidence="1" type="ordered locus">Bsel_1998</name>
</gene>
<dbReference type="HOGENOM" id="CLU_151227_0_0_9"/>
<dbReference type="AlphaFoldDB" id="D6XUL6"/>
<protein>
    <recommendedName>
        <fullName evidence="3">Rhodanese domain protein</fullName>
    </recommendedName>
</protein>
<reference evidence="1" key="1">
    <citation type="submission" date="2009-10" db="EMBL/GenBank/DDBJ databases">
        <title>Complete sequence of Bacillus selenitireducens MLS10.</title>
        <authorList>
            <consortium name="US DOE Joint Genome Institute"/>
            <person name="Lucas S."/>
            <person name="Copeland A."/>
            <person name="Lapidus A."/>
            <person name="Glavina del Rio T."/>
            <person name="Dalin E."/>
            <person name="Tice H."/>
            <person name="Bruce D."/>
            <person name="Goodwin L."/>
            <person name="Pitluck S."/>
            <person name="Sims D."/>
            <person name="Brettin T."/>
            <person name="Detter J.C."/>
            <person name="Han C."/>
            <person name="Larimer F."/>
            <person name="Land M."/>
            <person name="Hauser L."/>
            <person name="Kyrpides N."/>
            <person name="Ovchinnikova G."/>
            <person name="Stolz J."/>
        </authorList>
    </citation>
    <scope>NUCLEOTIDE SEQUENCE [LARGE SCALE GENOMIC DNA]</scope>
    <source>
        <strain evidence="1">MLS10</strain>
    </source>
</reference>
<dbReference type="eggNOG" id="ENOG5032Z1E">
    <property type="taxonomic scope" value="Bacteria"/>
</dbReference>